<reference evidence="1" key="1">
    <citation type="journal article" date="2012" name="PLoS ONE">
        <title>Gene sets for utilization of primary and secondary nutrition supplies in the distal gut of endangered iberian lynx.</title>
        <authorList>
            <person name="Alcaide M."/>
            <person name="Messina E."/>
            <person name="Richter M."/>
            <person name="Bargiela R."/>
            <person name="Peplies J."/>
            <person name="Huws S.A."/>
            <person name="Newbold C.J."/>
            <person name="Golyshin P.N."/>
            <person name="Simon M.A."/>
            <person name="Lopez G."/>
            <person name="Yakimov M.M."/>
            <person name="Ferrer M."/>
        </authorList>
    </citation>
    <scope>NUCLEOTIDE SEQUENCE</scope>
</reference>
<name>J9CDS2_9ZZZZ</name>
<dbReference type="AlphaFoldDB" id="J9CDS2"/>
<proteinExistence type="predicted"/>
<evidence type="ECO:0000313" key="1">
    <source>
        <dbReference type="EMBL" id="EJW98095.1"/>
    </source>
</evidence>
<sequence length="80" mass="8930">MNKTGFVIVYNDAGQAGLQDENGKLVVTCQYDKILDYDDDGYIRVLKGDVYGTLDWNCQEVIPHSLGLTHLGVFYKGTAR</sequence>
<accession>J9CDS2</accession>
<dbReference type="InterPro" id="IPR032774">
    <property type="entry name" value="WG_beta_rep"/>
</dbReference>
<organism evidence="1">
    <name type="scientific">gut metagenome</name>
    <dbReference type="NCBI Taxonomy" id="749906"/>
    <lineage>
        <taxon>unclassified sequences</taxon>
        <taxon>metagenomes</taxon>
        <taxon>organismal metagenomes</taxon>
    </lineage>
</organism>
<dbReference type="EMBL" id="AMCI01004431">
    <property type="protein sequence ID" value="EJW98095.1"/>
    <property type="molecule type" value="Genomic_DNA"/>
</dbReference>
<evidence type="ECO:0008006" key="2">
    <source>
        <dbReference type="Google" id="ProtNLM"/>
    </source>
</evidence>
<comment type="caution">
    <text evidence="1">The sequence shown here is derived from an EMBL/GenBank/DDBJ whole genome shotgun (WGS) entry which is preliminary data.</text>
</comment>
<dbReference type="Pfam" id="PF14903">
    <property type="entry name" value="WG_beta_rep"/>
    <property type="match status" value="1"/>
</dbReference>
<feature type="non-terminal residue" evidence="1">
    <location>
        <position position="80"/>
    </location>
</feature>
<gene>
    <name evidence="1" type="ORF">EVA_13799</name>
</gene>
<protein>
    <recommendedName>
        <fullName evidence="2">WG repeat-containing protein</fullName>
    </recommendedName>
</protein>